<organism evidence="1 2">
    <name type="scientific">Bythopirellula goksoeyrii</name>
    <dbReference type="NCBI Taxonomy" id="1400387"/>
    <lineage>
        <taxon>Bacteria</taxon>
        <taxon>Pseudomonadati</taxon>
        <taxon>Planctomycetota</taxon>
        <taxon>Planctomycetia</taxon>
        <taxon>Pirellulales</taxon>
        <taxon>Lacipirellulaceae</taxon>
        <taxon>Bythopirellula</taxon>
    </lineage>
</organism>
<dbReference type="Proteomes" id="UP000323917">
    <property type="component" value="Chromosome"/>
</dbReference>
<evidence type="ECO:0000313" key="1">
    <source>
        <dbReference type="EMBL" id="QEG37262.1"/>
    </source>
</evidence>
<proteinExistence type="predicted"/>
<keyword evidence="2" id="KW-1185">Reference proteome</keyword>
<dbReference type="SUPFAM" id="SSF141694">
    <property type="entry name" value="AF2212/PG0164-like"/>
    <property type="match status" value="1"/>
</dbReference>
<evidence type="ECO:0000313" key="2">
    <source>
        <dbReference type="Proteomes" id="UP000323917"/>
    </source>
</evidence>
<accession>A0A5B9QHX0</accession>
<gene>
    <name evidence="1" type="ORF">Pr1d_46030</name>
</gene>
<dbReference type="RefSeq" id="WP_148075520.1">
    <property type="nucleotide sequence ID" value="NZ_CP042913.1"/>
</dbReference>
<dbReference type="AlphaFoldDB" id="A0A5B9QHX0"/>
<dbReference type="OrthoDB" id="289370at2"/>
<dbReference type="KEGG" id="bgok:Pr1d_46030"/>
<reference evidence="1 2" key="1">
    <citation type="submission" date="2019-08" db="EMBL/GenBank/DDBJ databases">
        <title>Deep-cultivation of Planctomycetes and their phenomic and genomic characterization uncovers novel biology.</title>
        <authorList>
            <person name="Wiegand S."/>
            <person name="Jogler M."/>
            <person name="Boedeker C."/>
            <person name="Pinto D."/>
            <person name="Vollmers J."/>
            <person name="Rivas-Marin E."/>
            <person name="Kohn T."/>
            <person name="Peeters S.H."/>
            <person name="Heuer A."/>
            <person name="Rast P."/>
            <person name="Oberbeckmann S."/>
            <person name="Bunk B."/>
            <person name="Jeske O."/>
            <person name="Meyerdierks A."/>
            <person name="Storesund J.E."/>
            <person name="Kallscheuer N."/>
            <person name="Luecker S."/>
            <person name="Lage O.M."/>
            <person name="Pohl T."/>
            <person name="Merkel B.J."/>
            <person name="Hornburger P."/>
            <person name="Mueller R.-W."/>
            <person name="Bruemmer F."/>
            <person name="Labrenz M."/>
            <person name="Spormann A.M."/>
            <person name="Op den Camp H."/>
            <person name="Overmann J."/>
            <person name="Amann R."/>
            <person name="Jetten M.S.M."/>
            <person name="Mascher T."/>
            <person name="Medema M.H."/>
            <person name="Devos D.P."/>
            <person name="Kaster A.-K."/>
            <person name="Ovreas L."/>
            <person name="Rohde M."/>
            <person name="Galperin M.Y."/>
            <person name="Jogler C."/>
        </authorList>
    </citation>
    <scope>NUCLEOTIDE SEQUENCE [LARGE SCALE GENOMIC DNA]</scope>
    <source>
        <strain evidence="1 2">Pr1d</strain>
    </source>
</reference>
<sequence length="73" mass="8046">MATLPTVNAHFDGTVIVPDEPLKLAPGEKLRVTIERAPAESDQPRRSLRGIAKGMFGMGDDFNAPLDCFDEYR</sequence>
<name>A0A5B9QHX0_9BACT</name>
<dbReference type="EMBL" id="CP042913">
    <property type="protein sequence ID" value="QEG37262.1"/>
    <property type="molecule type" value="Genomic_DNA"/>
</dbReference>
<protein>
    <recommendedName>
        <fullName evidence="3">DUF2281 domain-containing protein</fullName>
    </recommendedName>
</protein>
<evidence type="ECO:0008006" key="3">
    <source>
        <dbReference type="Google" id="ProtNLM"/>
    </source>
</evidence>